<keyword evidence="2" id="KW-1185">Reference proteome</keyword>
<accession>A0AAI9XNE2</accession>
<comment type="caution">
    <text evidence="1">The sequence shown here is derived from an EMBL/GenBank/DDBJ whole genome shotgun (WGS) entry which is preliminary data.</text>
</comment>
<dbReference type="Proteomes" id="UP001239213">
    <property type="component" value="Unassembled WGS sequence"/>
</dbReference>
<proteinExistence type="predicted"/>
<name>A0AAI9XNE2_9PEZI</name>
<dbReference type="AlphaFoldDB" id="A0AAI9XNE2"/>
<dbReference type="EMBL" id="MPDP01000292">
    <property type="protein sequence ID" value="KAK1454282.1"/>
    <property type="molecule type" value="Genomic_DNA"/>
</dbReference>
<gene>
    <name evidence="1" type="ORF">CCUS01_10576</name>
</gene>
<reference evidence="1" key="1">
    <citation type="submission" date="2016-11" db="EMBL/GenBank/DDBJ databases">
        <title>The genome sequence of Colletotrichum cuscutae.</title>
        <authorList>
            <person name="Baroncelli R."/>
        </authorList>
    </citation>
    <scope>NUCLEOTIDE SEQUENCE</scope>
    <source>
        <strain evidence="1">IMI 304802</strain>
    </source>
</reference>
<sequence>MPSGRVVVVKTSLPLAMVAQIASSYPYGPCPGLFHLSDMSCQLGSLESSLLYPPSRSLQYCLWSTSSDTGTIIVGLNVLSNGPESFVEI</sequence>
<protein>
    <submittedName>
        <fullName evidence="1">Uncharacterized protein</fullName>
    </submittedName>
</protein>
<evidence type="ECO:0000313" key="1">
    <source>
        <dbReference type="EMBL" id="KAK1454282.1"/>
    </source>
</evidence>
<evidence type="ECO:0000313" key="2">
    <source>
        <dbReference type="Proteomes" id="UP001239213"/>
    </source>
</evidence>
<organism evidence="1 2">
    <name type="scientific">Colletotrichum cuscutae</name>
    <dbReference type="NCBI Taxonomy" id="1209917"/>
    <lineage>
        <taxon>Eukaryota</taxon>
        <taxon>Fungi</taxon>
        <taxon>Dikarya</taxon>
        <taxon>Ascomycota</taxon>
        <taxon>Pezizomycotina</taxon>
        <taxon>Sordariomycetes</taxon>
        <taxon>Hypocreomycetidae</taxon>
        <taxon>Glomerellales</taxon>
        <taxon>Glomerellaceae</taxon>
        <taxon>Colletotrichum</taxon>
        <taxon>Colletotrichum acutatum species complex</taxon>
    </lineage>
</organism>